<dbReference type="PRINTS" id="PR00723">
    <property type="entry name" value="SUBTILISIN"/>
</dbReference>
<evidence type="ECO:0000313" key="10">
    <source>
        <dbReference type="EMBL" id="CDP12292.1"/>
    </source>
</evidence>
<evidence type="ECO:0000259" key="8">
    <source>
        <dbReference type="Pfam" id="PF00082"/>
    </source>
</evidence>
<gene>
    <name evidence="10" type="ORF">GSCOC_T00035751001</name>
</gene>
<keyword evidence="11" id="KW-1185">Reference proteome</keyword>
<comment type="similarity">
    <text evidence="1 6">Belongs to the peptidase S8 family.</text>
</comment>
<organism evidence="10 11">
    <name type="scientific">Coffea canephora</name>
    <name type="common">Robusta coffee</name>
    <dbReference type="NCBI Taxonomy" id="49390"/>
    <lineage>
        <taxon>Eukaryota</taxon>
        <taxon>Viridiplantae</taxon>
        <taxon>Streptophyta</taxon>
        <taxon>Embryophyta</taxon>
        <taxon>Tracheophyta</taxon>
        <taxon>Spermatophyta</taxon>
        <taxon>Magnoliopsida</taxon>
        <taxon>eudicotyledons</taxon>
        <taxon>Gunneridae</taxon>
        <taxon>Pentapetalae</taxon>
        <taxon>asterids</taxon>
        <taxon>lamiids</taxon>
        <taxon>Gentianales</taxon>
        <taxon>Rubiaceae</taxon>
        <taxon>Ixoroideae</taxon>
        <taxon>Gardenieae complex</taxon>
        <taxon>Bertiereae - Coffeeae clade</taxon>
        <taxon>Coffeeae</taxon>
        <taxon>Coffea</taxon>
    </lineage>
</organism>
<dbReference type="EMBL" id="HG739147">
    <property type="protein sequence ID" value="CDP12292.1"/>
    <property type="molecule type" value="Genomic_DNA"/>
</dbReference>
<dbReference type="InterPro" id="IPR045051">
    <property type="entry name" value="SBT"/>
</dbReference>
<dbReference type="GO" id="GO:0004252">
    <property type="term" value="F:serine-type endopeptidase activity"/>
    <property type="evidence" value="ECO:0007669"/>
    <property type="project" value="InterPro"/>
</dbReference>
<dbReference type="SUPFAM" id="SSF52743">
    <property type="entry name" value="Subtilisin-like"/>
    <property type="match status" value="1"/>
</dbReference>
<evidence type="ECO:0000256" key="1">
    <source>
        <dbReference type="ARBA" id="ARBA00011073"/>
    </source>
</evidence>
<dbReference type="InParanoid" id="A0A068UVH2"/>
<dbReference type="Gramene" id="CDP12292">
    <property type="protein sequence ID" value="CDP12292"/>
    <property type="gene ID" value="GSCOC_T00035751001"/>
</dbReference>
<evidence type="ECO:0008006" key="12">
    <source>
        <dbReference type="Google" id="ProtNLM"/>
    </source>
</evidence>
<dbReference type="PhylomeDB" id="A0A068UVH2"/>
<keyword evidence="4" id="KW-0378">Hydrolase</keyword>
<evidence type="ECO:0000256" key="5">
    <source>
        <dbReference type="ARBA" id="ARBA00022825"/>
    </source>
</evidence>
<feature type="chain" id="PRO_5001658004" description="Inhibitor I9 domain-containing protein" evidence="7">
    <location>
        <begin position="27"/>
        <end position="312"/>
    </location>
</feature>
<dbReference type="InterPro" id="IPR015500">
    <property type="entry name" value="Peptidase_S8_subtilisin-rel"/>
</dbReference>
<proteinExistence type="inferred from homology"/>
<feature type="domain" description="Peptidase S8/S53" evidence="8">
    <location>
        <begin position="151"/>
        <end position="280"/>
    </location>
</feature>
<dbReference type="GO" id="GO:0006508">
    <property type="term" value="P:proteolysis"/>
    <property type="evidence" value="ECO:0007669"/>
    <property type="project" value="UniProtKB-KW"/>
</dbReference>
<dbReference type="OrthoDB" id="206201at2759"/>
<evidence type="ECO:0000256" key="6">
    <source>
        <dbReference type="PROSITE-ProRule" id="PRU01240"/>
    </source>
</evidence>
<evidence type="ECO:0000256" key="4">
    <source>
        <dbReference type="ARBA" id="ARBA00022801"/>
    </source>
</evidence>
<dbReference type="Gene3D" id="3.40.50.200">
    <property type="entry name" value="Peptidase S8/S53 domain"/>
    <property type="match status" value="1"/>
</dbReference>
<feature type="domain" description="Inhibitor I9" evidence="9">
    <location>
        <begin position="92"/>
        <end position="126"/>
    </location>
</feature>
<evidence type="ECO:0000256" key="2">
    <source>
        <dbReference type="ARBA" id="ARBA00022670"/>
    </source>
</evidence>
<dbReference type="PROSITE" id="PS51892">
    <property type="entry name" value="SUBTILASE"/>
    <property type="match status" value="1"/>
</dbReference>
<feature type="signal peptide" evidence="7">
    <location>
        <begin position="1"/>
        <end position="26"/>
    </location>
</feature>
<dbReference type="Pfam" id="PF05922">
    <property type="entry name" value="Inhibitor_I9"/>
    <property type="match status" value="1"/>
</dbReference>
<evidence type="ECO:0000259" key="9">
    <source>
        <dbReference type="Pfam" id="PF05922"/>
    </source>
</evidence>
<dbReference type="InterPro" id="IPR037045">
    <property type="entry name" value="S8pro/Inhibitor_I9_sf"/>
</dbReference>
<dbReference type="AlphaFoldDB" id="A0A068UVH2"/>
<dbReference type="Proteomes" id="UP000295252">
    <property type="component" value="Chromosome VI"/>
</dbReference>
<evidence type="ECO:0000256" key="3">
    <source>
        <dbReference type="ARBA" id="ARBA00022729"/>
    </source>
</evidence>
<dbReference type="OMA" id="FACNSAY"/>
<name>A0A068UVH2_COFCA</name>
<dbReference type="InterPro" id="IPR010259">
    <property type="entry name" value="S8pro/Inhibitor_I9"/>
</dbReference>
<reference evidence="11" key="1">
    <citation type="journal article" date="2014" name="Science">
        <title>The coffee genome provides insight into the convergent evolution of caffeine biosynthesis.</title>
        <authorList>
            <person name="Denoeud F."/>
            <person name="Carretero-Paulet L."/>
            <person name="Dereeper A."/>
            <person name="Droc G."/>
            <person name="Guyot R."/>
            <person name="Pietrella M."/>
            <person name="Zheng C."/>
            <person name="Alberti A."/>
            <person name="Anthony F."/>
            <person name="Aprea G."/>
            <person name="Aury J.M."/>
            <person name="Bento P."/>
            <person name="Bernard M."/>
            <person name="Bocs S."/>
            <person name="Campa C."/>
            <person name="Cenci A."/>
            <person name="Combes M.C."/>
            <person name="Crouzillat D."/>
            <person name="Da Silva C."/>
            <person name="Daddiego L."/>
            <person name="De Bellis F."/>
            <person name="Dussert S."/>
            <person name="Garsmeur O."/>
            <person name="Gayraud T."/>
            <person name="Guignon V."/>
            <person name="Jahn K."/>
            <person name="Jamilloux V."/>
            <person name="Joet T."/>
            <person name="Labadie K."/>
            <person name="Lan T."/>
            <person name="Leclercq J."/>
            <person name="Lepelley M."/>
            <person name="Leroy T."/>
            <person name="Li L.T."/>
            <person name="Librado P."/>
            <person name="Lopez L."/>
            <person name="Munoz A."/>
            <person name="Noel B."/>
            <person name="Pallavicini A."/>
            <person name="Perrotta G."/>
            <person name="Poncet V."/>
            <person name="Pot D."/>
            <person name="Priyono X."/>
            <person name="Rigoreau M."/>
            <person name="Rouard M."/>
            <person name="Rozas J."/>
            <person name="Tranchant-Dubreuil C."/>
            <person name="VanBuren R."/>
            <person name="Zhang Q."/>
            <person name="Andrade A.C."/>
            <person name="Argout X."/>
            <person name="Bertrand B."/>
            <person name="de Kochko A."/>
            <person name="Graziosi G."/>
            <person name="Henry R.J."/>
            <person name="Jayarama X."/>
            <person name="Ming R."/>
            <person name="Nagai C."/>
            <person name="Rounsley S."/>
            <person name="Sankoff D."/>
            <person name="Giuliano G."/>
            <person name="Albert V.A."/>
            <person name="Wincker P."/>
            <person name="Lashermes P."/>
        </authorList>
    </citation>
    <scope>NUCLEOTIDE SEQUENCE [LARGE SCALE GENOMIC DNA]</scope>
    <source>
        <strain evidence="11">cv. DH200-94</strain>
    </source>
</reference>
<dbReference type="Pfam" id="PF00082">
    <property type="entry name" value="Peptidase_S8"/>
    <property type="match status" value="1"/>
</dbReference>
<evidence type="ECO:0000313" key="11">
    <source>
        <dbReference type="Proteomes" id="UP000295252"/>
    </source>
</evidence>
<dbReference type="STRING" id="49390.A0A068UVH2"/>
<keyword evidence="3 7" id="KW-0732">Signal</keyword>
<comment type="caution">
    <text evidence="6">Lacks conserved residue(s) required for the propagation of feature annotation.</text>
</comment>
<protein>
    <recommendedName>
        <fullName evidence="12">Inhibitor I9 domain-containing protein</fullName>
    </recommendedName>
</protein>
<keyword evidence="2" id="KW-0645">Protease</keyword>
<dbReference type="PANTHER" id="PTHR10795">
    <property type="entry name" value="PROPROTEIN CONVERTASE SUBTILISIN/KEXIN"/>
    <property type="match status" value="1"/>
</dbReference>
<keyword evidence="5" id="KW-0720">Serine protease</keyword>
<accession>A0A068UVH2</accession>
<sequence length="312" mass="33596">MAISSNLPLLPAALFLLLLPTSSVLATERDRKTFIVRVRPDAKPSIFPTHQHWYESSLTSLLSSHHSTAATATPPPPPPPPLLLPPPTTLTVFHGYSAQLTVSQAHALHSFPGILAVIPEQVRQLHTTRSPQFLGLKTSDSAGLLKESDFGSDLVIAVIDTGIWPERKSFDDRDLGPVPPKWKGACVPGRDFLATSCNMKLIGARYFSNGYEATNGKMNETTEYRSPKDSDGHGTHTASIAAGRYVFPASTLGYARGVAAGMAPKARLAAYKVCWNSGCLTLLARVPKGLSLTLKPSRRTFLGFSPPFGDAI</sequence>
<dbReference type="Gene3D" id="3.30.70.80">
    <property type="entry name" value="Peptidase S8 propeptide/proteinase inhibitor I9"/>
    <property type="match status" value="1"/>
</dbReference>
<dbReference type="InterPro" id="IPR036852">
    <property type="entry name" value="Peptidase_S8/S53_dom_sf"/>
</dbReference>
<evidence type="ECO:0000256" key="7">
    <source>
        <dbReference type="SAM" id="SignalP"/>
    </source>
</evidence>
<dbReference type="InterPro" id="IPR000209">
    <property type="entry name" value="Peptidase_S8/S53_dom"/>
</dbReference>